<evidence type="ECO:0000256" key="7">
    <source>
        <dbReference type="RuleBase" id="RU363032"/>
    </source>
</evidence>
<feature type="domain" description="ABC transmembrane type-1" evidence="8">
    <location>
        <begin position="90"/>
        <end position="302"/>
    </location>
</feature>
<keyword evidence="3" id="KW-1003">Cell membrane</keyword>
<dbReference type="EMBL" id="CP062983">
    <property type="protein sequence ID" value="QPC83670.1"/>
    <property type="molecule type" value="Genomic_DNA"/>
</dbReference>
<evidence type="ECO:0000256" key="1">
    <source>
        <dbReference type="ARBA" id="ARBA00004651"/>
    </source>
</evidence>
<evidence type="ECO:0000256" key="6">
    <source>
        <dbReference type="ARBA" id="ARBA00023136"/>
    </source>
</evidence>
<comment type="subcellular location">
    <subcellularLocation>
        <location evidence="1 7">Cell membrane</location>
        <topology evidence="1 7">Multi-pass membrane protein</topology>
    </subcellularLocation>
</comment>
<keyword evidence="2 7" id="KW-0813">Transport</keyword>
<evidence type="ECO:0000256" key="3">
    <source>
        <dbReference type="ARBA" id="ARBA00022475"/>
    </source>
</evidence>
<feature type="transmembrane region" description="Helical" evidence="7">
    <location>
        <begin position="127"/>
        <end position="147"/>
    </location>
</feature>
<dbReference type="GO" id="GO:0055085">
    <property type="term" value="P:transmembrane transport"/>
    <property type="evidence" value="ECO:0007669"/>
    <property type="project" value="InterPro"/>
</dbReference>
<evidence type="ECO:0000256" key="5">
    <source>
        <dbReference type="ARBA" id="ARBA00022989"/>
    </source>
</evidence>
<dbReference type="RefSeq" id="WP_195171734.1">
    <property type="nucleotide sequence ID" value="NZ_CP062983.1"/>
</dbReference>
<keyword evidence="5 7" id="KW-1133">Transmembrane helix</keyword>
<keyword evidence="6 7" id="KW-0472">Membrane</keyword>
<dbReference type="InterPro" id="IPR000515">
    <property type="entry name" value="MetI-like"/>
</dbReference>
<comment type="similarity">
    <text evidence="7">Belongs to the binding-protein-dependent transport system permease family.</text>
</comment>
<protein>
    <submittedName>
        <fullName evidence="9">Sugar ABC transporter permease</fullName>
    </submittedName>
</protein>
<keyword evidence="10" id="KW-1185">Reference proteome</keyword>
<dbReference type="CDD" id="cd06261">
    <property type="entry name" value="TM_PBP2"/>
    <property type="match status" value="1"/>
</dbReference>
<evidence type="ECO:0000259" key="8">
    <source>
        <dbReference type="PROSITE" id="PS50928"/>
    </source>
</evidence>
<evidence type="ECO:0000313" key="9">
    <source>
        <dbReference type="EMBL" id="QPC83670.1"/>
    </source>
</evidence>
<dbReference type="KEGG" id="pmet:G4Y79_04615"/>
<dbReference type="Gene3D" id="1.10.3720.10">
    <property type="entry name" value="MetI-like"/>
    <property type="match status" value="1"/>
</dbReference>
<dbReference type="PANTHER" id="PTHR30193">
    <property type="entry name" value="ABC TRANSPORTER PERMEASE PROTEIN"/>
    <property type="match status" value="1"/>
</dbReference>
<dbReference type="Pfam" id="PF00528">
    <property type="entry name" value="BPD_transp_1"/>
    <property type="match status" value="1"/>
</dbReference>
<sequence length="312" mass="35132">MAHNATESSQTHFPGNLLKNVTFKKSFRSQLVPYSFLMPSLLILAVFGFIPFVQGIYLAFTRYPLLQEPEFIGLANFERLTRDPIFLESLKNTFIYMLVTVPIRLIIGLMLALALNKAFPGRTLLRAIFYFPVVTPLIIAASLWLFLFNTHFGMINAVLEEFGLSSVSWLTSSSTAFLSVMIMSIWKTVGWNMVILLAGLQGIPNEIYEAAAVDGSNRWRTFWHITLPLLKPTILVSVVISTINASQVFEQVYVMTGGGPGYSTMTLVQLVYNTAFQQFDMGYASAISSVLFVIIMVITFINFKFFNEEVVY</sequence>
<dbReference type="InterPro" id="IPR035906">
    <property type="entry name" value="MetI-like_sf"/>
</dbReference>
<gene>
    <name evidence="9" type="ORF">G4Y79_04615</name>
</gene>
<feature type="transmembrane region" description="Helical" evidence="7">
    <location>
        <begin position="34"/>
        <end position="60"/>
    </location>
</feature>
<dbReference type="Proteomes" id="UP000594468">
    <property type="component" value="Chromosome"/>
</dbReference>
<name>A0A7S8IEH4_9CHLR</name>
<accession>A0A7S8IEH4</accession>
<organism evidence="9 10">
    <name type="scientific">Phototrophicus methaneseepsis</name>
    <dbReference type="NCBI Taxonomy" id="2710758"/>
    <lineage>
        <taxon>Bacteria</taxon>
        <taxon>Bacillati</taxon>
        <taxon>Chloroflexota</taxon>
        <taxon>Candidatus Thermofontia</taxon>
        <taxon>Phototrophicales</taxon>
        <taxon>Phototrophicaceae</taxon>
        <taxon>Phototrophicus</taxon>
    </lineage>
</organism>
<dbReference type="PROSITE" id="PS50928">
    <property type="entry name" value="ABC_TM1"/>
    <property type="match status" value="1"/>
</dbReference>
<feature type="transmembrane region" description="Helical" evidence="7">
    <location>
        <begin position="94"/>
        <end position="115"/>
    </location>
</feature>
<evidence type="ECO:0000313" key="10">
    <source>
        <dbReference type="Proteomes" id="UP000594468"/>
    </source>
</evidence>
<feature type="transmembrane region" description="Helical" evidence="7">
    <location>
        <begin position="283"/>
        <end position="303"/>
    </location>
</feature>
<evidence type="ECO:0000256" key="4">
    <source>
        <dbReference type="ARBA" id="ARBA00022692"/>
    </source>
</evidence>
<dbReference type="GO" id="GO:0005886">
    <property type="term" value="C:plasma membrane"/>
    <property type="evidence" value="ECO:0007669"/>
    <property type="project" value="UniProtKB-SubCell"/>
</dbReference>
<dbReference type="SUPFAM" id="SSF161098">
    <property type="entry name" value="MetI-like"/>
    <property type="match status" value="1"/>
</dbReference>
<dbReference type="AlphaFoldDB" id="A0A7S8IEH4"/>
<proteinExistence type="inferred from homology"/>
<dbReference type="InterPro" id="IPR051393">
    <property type="entry name" value="ABC_transporter_permease"/>
</dbReference>
<dbReference type="PANTHER" id="PTHR30193:SF37">
    <property type="entry name" value="INNER MEMBRANE ABC TRANSPORTER PERMEASE PROTEIN YCJO"/>
    <property type="match status" value="1"/>
</dbReference>
<evidence type="ECO:0000256" key="2">
    <source>
        <dbReference type="ARBA" id="ARBA00022448"/>
    </source>
</evidence>
<keyword evidence="4 7" id="KW-0812">Transmembrane</keyword>
<reference evidence="9 10" key="1">
    <citation type="submission" date="2020-02" db="EMBL/GenBank/DDBJ databases">
        <authorList>
            <person name="Zheng R.K."/>
            <person name="Sun C.M."/>
        </authorList>
    </citation>
    <scope>NUCLEOTIDE SEQUENCE [LARGE SCALE GENOMIC DNA]</scope>
    <source>
        <strain evidence="10">rifampicinis</strain>
    </source>
</reference>